<evidence type="ECO:0000256" key="7">
    <source>
        <dbReference type="ARBA" id="ARBA00011738"/>
    </source>
</evidence>
<dbReference type="GO" id="GO:0043546">
    <property type="term" value="F:molybdopterin cofactor binding"/>
    <property type="evidence" value="ECO:0007669"/>
    <property type="project" value="InterPro"/>
</dbReference>
<evidence type="ECO:0000256" key="16">
    <source>
        <dbReference type="ARBA" id="ARBA00022827"/>
    </source>
</evidence>
<dbReference type="GO" id="GO:0050464">
    <property type="term" value="F:nitrate reductase (NADPH) activity"/>
    <property type="evidence" value="ECO:0007669"/>
    <property type="project" value="UniProtKB-EC"/>
</dbReference>
<evidence type="ECO:0000256" key="5">
    <source>
        <dbReference type="ARBA" id="ARBA00004294"/>
    </source>
</evidence>
<dbReference type="FunFam" id="2.40.30.10:FF:000021">
    <property type="entry name" value="NADH-cytochrome b5 reductase"/>
    <property type="match status" value="1"/>
</dbReference>
<dbReference type="Gene3D" id="2.40.30.10">
    <property type="entry name" value="Translation factors"/>
    <property type="match status" value="1"/>
</dbReference>
<dbReference type="GO" id="GO:0008482">
    <property type="term" value="F:sulfite oxidase activity"/>
    <property type="evidence" value="ECO:0007669"/>
    <property type="project" value="TreeGrafter"/>
</dbReference>
<dbReference type="InterPro" id="IPR000572">
    <property type="entry name" value="OxRdtase_Mopterin-bd_dom"/>
</dbReference>
<evidence type="ECO:0000313" key="26">
    <source>
        <dbReference type="EMBL" id="CAG8492599.1"/>
    </source>
</evidence>
<evidence type="ECO:0000256" key="17">
    <source>
        <dbReference type="ARBA" id="ARBA00022989"/>
    </source>
</evidence>
<keyword evidence="14" id="KW-0479">Metal-binding</keyword>
<comment type="cofactor">
    <cofactor evidence="1">
        <name>Mo-molybdopterin</name>
        <dbReference type="ChEBI" id="CHEBI:71302"/>
    </cofactor>
</comment>
<keyword evidence="27" id="KW-1185">Reference proteome</keyword>
<dbReference type="PRINTS" id="PR00407">
    <property type="entry name" value="EUMOPTERIN"/>
</dbReference>
<sequence>MTSIIQSTLTANNFIRYENEHAKDWITSMTDSKHEKVENQNFDPYIPSNTIMDPRDANTPDNWIPRHPELIRLTGRHPFNCEPPLSLLMKDGFITQTSLHYVRNHGPVPKLSWNTHRLVIDGLVSKPMDLSMDDIVNLPYIEIPVSLVCAGNRRKEENMIKQSIGFNWGAAAVSTSVWKGVPLNYILKMAGVSLDDDFEEPRYVCFMGADKLPNGYYGTSLPLEWSMNSVHDVILAYEMNGKKLTPDHGFPIRLIVPGAIGGRMIKWLTRITVSNKESDSYYHYHDNRLLPPEYDAERATKEKIWYIPDYIINELNINSVITSPAHDERLQLSSSAITSSYDIKGYAYTGGGRKISRVEVSLDGGNSWLLTNVIHPETAHPNVLKRRRNPIRRYWCWAFWSISVPIYSLIRCEEICVRAWDTSQNTQPKDITWNVMGMMNNCHFRIKVSTIAQGNDVALLFTHPTQPGDNPGGWMPKPDDSLNSTSLQKDKPDNGIPKFSIDQISNHNSKESCWIIVDKRVYDCTKFLEQHPGGADSILMNAGTDCSSDFNAIHSSKAKSMLSDYYIGDLIDTCMPKSSEKELSNQSLFKWISCFLIDKKCINHNTRNFRFAFKSPNQLDLPIGNHFLIRAIINEQIVIRSYTPTKISPGYFDLLIKVYFKNTHSKYPNGGLMSQHMEGLRIGDCIEVKGPIGTFAYNGRGQYKIKNGNKETLHKCKKINLICGGSGITPAYQVIQSVFRDPKDNTELSLIYANRSEPDILLRNELDRIAIRDKRFKVYYTLDDPPDDWPYGKGFISETMIRERLHAPMKNAQSIVLMCGPQPMLEFACIPNLKKIGFKDSEYIVF</sequence>
<dbReference type="Pfam" id="PF00173">
    <property type="entry name" value="Cyt-b5"/>
    <property type="match status" value="1"/>
</dbReference>
<evidence type="ECO:0000256" key="3">
    <source>
        <dbReference type="ARBA" id="ARBA00001974"/>
    </source>
</evidence>
<evidence type="ECO:0000256" key="14">
    <source>
        <dbReference type="ARBA" id="ARBA00022723"/>
    </source>
</evidence>
<dbReference type="Pfam" id="PF00175">
    <property type="entry name" value="NAD_binding_1"/>
    <property type="match status" value="1"/>
</dbReference>
<comment type="subcellular location">
    <subcellularLocation>
        <location evidence="5">Mitochondrion outer membrane</location>
    </subcellularLocation>
</comment>
<dbReference type="InterPro" id="IPR001709">
    <property type="entry name" value="Flavoprot_Pyr_Nucl_cyt_Rdtase"/>
</dbReference>
<dbReference type="SUPFAM" id="SSF63380">
    <property type="entry name" value="Riboflavin synthase domain-like"/>
    <property type="match status" value="1"/>
</dbReference>
<keyword evidence="15" id="KW-1000">Mitochondrion outer membrane</keyword>
<keyword evidence="18" id="KW-0560">Oxidoreductase</keyword>
<keyword evidence="15" id="KW-0496">Mitochondrion</keyword>
<dbReference type="InterPro" id="IPR014756">
    <property type="entry name" value="Ig_E-set"/>
</dbReference>
<feature type="domain" description="Cytochrome b5 heme-binding" evidence="24">
    <location>
        <begin position="496"/>
        <end position="571"/>
    </location>
</feature>
<comment type="similarity">
    <text evidence="6">Belongs to the nitrate reductase family.</text>
</comment>
<dbReference type="PRINTS" id="PR00371">
    <property type="entry name" value="FPNCR"/>
</dbReference>
<dbReference type="Pfam" id="PF00970">
    <property type="entry name" value="FAD_binding_6"/>
    <property type="match status" value="1"/>
</dbReference>
<evidence type="ECO:0000256" key="8">
    <source>
        <dbReference type="ARBA" id="ARBA00012673"/>
    </source>
</evidence>
<gene>
    <name evidence="26" type="ORF">CPELLU_LOCUS2054</name>
</gene>
<dbReference type="GO" id="GO:0042128">
    <property type="term" value="P:nitrate assimilation"/>
    <property type="evidence" value="ECO:0007669"/>
    <property type="project" value="UniProtKB-KW"/>
</dbReference>
<comment type="caution">
    <text evidence="26">The sequence shown here is derived from an EMBL/GenBank/DDBJ whole genome shotgun (WGS) entry which is preliminary data.</text>
</comment>
<dbReference type="InterPro" id="IPR017927">
    <property type="entry name" value="FAD-bd_FR_type"/>
</dbReference>
<evidence type="ECO:0000256" key="6">
    <source>
        <dbReference type="ARBA" id="ARBA00006253"/>
    </source>
</evidence>
<dbReference type="InterPro" id="IPR036400">
    <property type="entry name" value="Cyt_B5-like_heme/steroid_sf"/>
</dbReference>
<dbReference type="EMBL" id="CAJVQA010000843">
    <property type="protein sequence ID" value="CAG8492599.1"/>
    <property type="molecule type" value="Genomic_DNA"/>
</dbReference>
<dbReference type="InterPro" id="IPR005066">
    <property type="entry name" value="MoCF_OxRdtse_dimer"/>
</dbReference>
<feature type="region of interest" description="Disordered" evidence="23">
    <location>
        <begin position="467"/>
        <end position="490"/>
    </location>
</feature>
<dbReference type="PANTHER" id="PTHR19372:SF7">
    <property type="entry name" value="SULFITE OXIDASE, MITOCHONDRIAL"/>
    <property type="match status" value="1"/>
</dbReference>
<dbReference type="PROSITE" id="PS00559">
    <property type="entry name" value="MOLYBDOPTERIN_EUK"/>
    <property type="match status" value="1"/>
</dbReference>
<proteinExistence type="inferred from homology"/>
<dbReference type="SUPFAM" id="SSF52343">
    <property type="entry name" value="Ferredoxin reductase-like, C-terminal NADP-linked domain"/>
    <property type="match status" value="1"/>
</dbReference>
<evidence type="ECO:0000313" key="27">
    <source>
        <dbReference type="Proteomes" id="UP000789759"/>
    </source>
</evidence>
<keyword evidence="20" id="KW-0534">Nitrate assimilation</keyword>
<dbReference type="FunFam" id="3.10.120.10:FF:000007">
    <property type="entry name" value="Sulfite oxidase, mitochondrial"/>
    <property type="match status" value="1"/>
</dbReference>
<evidence type="ECO:0000256" key="12">
    <source>
        <dbReference type="ARBA" id="ARBA00022630"/>
    </source>
</evidence>
<dbReference type="InterPro" id="IPR008333">
    <property type="entry name" value="Cbr1-like_FAD-bd_dom"/>
</dbReference>
<accession>A0A9N8ZGU6</accession>
<dbReference type="PRINTS" id="PR00363">
    <property type="entry name" value="CYTOCHROMEB5"/>
</dbReference>
<keyword evidence="12" id="KW-0285">Flavoprotein</keyword>
<dbReference type="SMART" id="SM01117">
    <property type="entry name" value="Cyt-b5"/>
    <property type="match status" value="1"/>
</dbReference>
<dbReference type="CDD" id="cd06183">
    <property type="entry name" value="cyt_b5_reduct_like"/>
    <property type="match status" value="1"/>
</dbReference>
<dbReference type="EC" id="1.7.1.3" evidence="8"/>
<evidence type="ECO:0000256" key="9">
    <source>
        <dbReference type="ARBA" id="ARBA00015499"/>
    </source>
</evidence>
<dbReference type="Proteomes" id="UP000789759">
    <property type="component" value="Unassembled WGS sequence"/>
</dbReference>
<evidence type="ECO:0000256" key="22">
    <source>
        <dbReference type="ARBA" id="ARBA00049155"/>
    </source>
</evidence>
<evidence type="ECO:0000256" key="2">
    <source>
        <dbReference type="ARBA" id="ARBA00001971"/>
    </source>
</evidence>
<dbReference type="PROSITE" id="PS51384">
    <property type="entry name" value="FAD_FR"/>
    <property type="match status" value="1"/>
</dbReference>
<evidence type="ECO:0000256" key="21">
    <source>
        <dbReference type="ARBA" id="ARBA00023136"/>
    </source>
</evidence>
<dbReference type="Pfam" id="PF00174">
    <property type="entry name" value="Oxidored_molyb"/>
    <property type="match status" value="1"/>
</dbReference>
<dbReference type="FunFam" id="3.40.50.80:FF:000019">
    <property type="entry name" value="NADH-cytochrome b5 reductase"/>
    <property type="match status" value="1"/>
</dbReference>
<dbReference type="PRINTS" id="PR00406">
    <property type="entry name" value="CYTB5RDTASE"/>
</dbReference>
<keyword evidence="17" id="KW-1133">Transmembrane helix</keyword>
<dbReference type="InterPro" id="IPR036374">
    <property type="entry name" value="OxRdtase_Mopterin-bd_sf"/>
</dbReference>
<evidence type="ECO:0000256" key="10">
    <source>
        <dbReference type="ARBA" id="ARBA00022505"/>
    </source>
</evidence>
<dbReference type="InterPro" id="IPR039261">
    <property type="entry name" value="FNR_nucleotide-bd"/>
</dbReference>
<dbReference type="GO" id="GO:0006790">
    <property type="term" value="P:sulfur compound metabolic process"/>
    <property type="evidence" value="ECO:0007669"/>
    <property type="project" value="TreeGrafter"/>
</dbReference>
<dbReference type="InterPro" id="IPR017938">
    <property type="entry name" value="Riboflavin_synthase-like_b-brl"/>
</dbReference>
<keyword evidence="19" id="KW-0408">Iron</keyword>
<comment type="cofactor">
    <cofactor evidence="3">
        <name>FAD</name>
        <dbReference type="ChEBI" id="CHEBI:57692"/>
    </cofactor>
</comment>
<protein>
    <recommendedName>
        <fullName evidence="9">Nitrate reductase [NADPH]</fullName>
        <ecNumber evidence="8">1.7.1.3</ecNumber>
    </recommendedName>
</protein>
<dbReference type="SUPFAM" id="SSF55856">
    <property type="entry name" value="Cytochrome b5-like heme/steroid binding domain"/>
    <property type="match status" value="1"/>
</dbReference>
<name>A0A9N8ZGU6_9GLOM</name>
<dbReference type="GO" id="GO:0020037">
    <property type="term" value="F:heme binding"/>
    <property type="evidence" value="ECO:0007669"/>
    <property type="project" value="TreeGrafter"/>
</dbReference>
<dbReference type="FunFam" id="3.90.420.10:FF:000003">
    <property type="entry name" value="Nitrate reductase"/>
    <property type="match status" value="1"/>
</dbReference>
<dbReference type="InterPro" id="IPR008335">
    <property type="entry name" value="Mopterin_OxRdtase_euk"/>
</dbReference>
<comment type="function">
    <text evidence="4">Nitrate reductase is a key enzyme involved in the first step of nitrate assimilation in plants, fungi and bacteria.</text>
</comment>
<dbReference type="Gene3D" id="3.90.420.10">
    <property type="entry name" value="Oxidoreductase, molybdopterin-binding domain"/>
    <property type="match status" value="1"/>
</dbReference>
<evidence type="ECO:0000256" key="20">
    <source>
        <dbReference type="ARBA" id="ARBA00023063"/>
    </source>
</evidence>
<evidence type="ECO:0000256" key="11">
    <source>
        <dbReference type="ARBA" id="ARBA00022617"/>
    </source>
</evidence>
<dbReference type="GO" id="GO:0030151">
    <property type="term" value="F:molybdenum ion binding"/>
    <property type="evidence" value="ECO:0007669"/>
    <property type="project" value="InterPro"/>
</dbReference>
<keyword evidence="21" id="KW-0472">Membrane</keyword>
<dbReference type="SUPFAM" id="SSF56524">
    <property type="entry name" value="Oxidoreductase molybdopterin-binding domain"/>
    <property type="match status" value="1"/>
</dbReference>
<dbReference type="GO" id="GO:0005741">
    <property type="term" value="C:mitochondrial outer membrane"/>
    <property type="evidence" value="ECO:0007669"/>
    <property type="project" value="UniProtKB-SubCell"/>
</dbReference>
<dbReference type="InterPro" id="IPR001199">
    <property type="entry name" value="Cyt_B5-like_heme/steroid-bd"/>
</dbReference>
<dbReference type="OrthoDB" id="432685at2759"/>
<dbReference type="PROSITE" id="PS50255">
    <property type="entry name" value="CYTOCHROME_B5_2"/>
    <property type="match status" value="1"/>
</dbReference>
<dbReference type="Gene3D" id="2.60.40.650">
    <property type="match status" value="1"/>
</dbReference>
<comment type="catalytic activity">
    <reaction evidence="22">
        <text>nitrite + NADP(+) + H2O = nitrate + NADPH + H(+)</text>
        <dbReference type="Rhea" id="RHEA:19061"/>
        <dbReference type="ChEBI" id="CHEBI:15377"/>
        <dbReference type="ChEBI" id="CHEBI:15378"/>
        <dbReference type="ChEBI" id="CHEBI:16301"/>
        <dbReference type="ChEBI" id="CHEBI:17632"/>
        <dbReference type="ChEBI" id="CHEBI:57783"/>
        <dbReference type="ChEBI" id="CHEBI:58349"/>
        <dbReference type="EC" id="1.7.1.3"/>
    </reaction>
</comment>
<evidence type="ECO:0000256" key="1">
    <source>
        <dbReference type="ARBA" id="ARBA00001924"/>
    </source>
</evidence>
<evidence type="ECO:0000256" key="23">
    <source>
        <dbReference type="SAM" id="MobiDB-lite"/>
    </source>
</evidence>
<evidence type="ECO:0000259" key="25">
    <source>
        <dbReference type="PROSITE" id="PS51384"/>
    </source>
</evidence>
<evidence type="ECO:0000259" key="24">
    <source>
        <dbReference type="PROSITE" id="PS50255"/>
    </source>
</evidence>
<evidence type="ECO:0000256" key="15">
    <source>
        <dbReference type="ARBA" id="ARBA00022787"/>
    </source>
</evidence>
<dbReference type="PANTHER" id="PTHR19372">
    <property type="entry name" value="SULFITE REDUCTASE"/>
    <property type="match status" value="1"/>
</dbReference>
<dbReference type="AlphaFoldDB" id="A0A9N8ZGU6"/>
<evidence type="ECO:0000256" key="4">
    <source>
        <dbReference type="ARBA" id="ARBA00003838"/>
    </source>
</evidence>
<keyword evidence="13" id="KW-0812">Transmembrane</keyword>
<keyword evidence="10" id="KW-0500">Molybdenum</keyword>
<evidence type="ECO:0000256" key="13">
    <source>
        <dbReference type="ARBA" id="ARBA00022692"/>
    </source>
</evidence>
<dbReference type="InterPro" id="IPR001433">
    <property type="entry name" value="OxRdtase_FAD/NAD-bd"/>
</dbReference>
<dbReference type="InterPro" id="IPR022407">
    <property type="entry name" value="OxRdtase_Mopterin_BS"/>
</dbReference>
<dbReference type="Pfam" id="PF03404">
    <property type="entry name" value="Mo-co_dimer"/>
    <property type="match status" value="1"/>
</dbReference>
<comment type="cofactor">
    <cofactor evidence="2">
        <name>heme</name>
        <dbReference type="ChEBI" id="CHEBI:30413"/>
    </cofactor>
</comment>
<evidence type="ECO:0000256" key="19">
    <source>
        <dbReference type="ARBA" id="ARBA00023004"/>
    </source>
</evidence>
<evidence type="ECO:0000256" key="18">
    <source>
        <dbReference type="ARBA" id="ARBA00023002"/>
    </source>
</evidence>
<reference evidence="26" key="1">
    <citation type="submission" date="2021-06" db="EMBL/GenBank/DDBJ databases">
        <authorList>
            <person name="Kallberg Y."/>
            <person name="Tangrot J."/>
            <person name="Rosling A."/>
        </authorList>
    </citation>
    <scope>NUCLEOTIDE SEQUENCE</scope>
    <source>
        <strain evidence="26">FL966</strain>
    </source>
</reference>
<comment type="subunit">
    <text evidence="7">Homodimer.</text>
</comment>
<keyword evidence="16" id="KW-0274">FAD</keyword>
<dbReference type="SUPFAM" id="SSF81296">
    <property type="entry name" value="E set domains"/>
    <property type="match status" value="1"/>
</dbReference>
<dbReference type="Gene3D" id="3.40.50.80">
    <property type="entry name" value="Nucleotide-binding domain of ferredoxin-NADP reductase (FNR) module"/>
    <property type="match status" value="1"/>
</dbReference>
<feature type="domain" description="FAD-binding FR-type" evidence="25">
    <location>
        <begin position="589"/>
        <end position="698"/>
    </location>
</feature>
<keyword evidence="11" id="KW-0349">Heme</keyword>
<organism evidence="26 27">
    <name type="scientific">Cetraspora pellucida</name>
    <dbReference type="NCBI Taxonomy" id="1433469"/>
    <lineage>
        <taxon>Eukaryota</taxon>
        <taxon>Fungi</taxon>
        <taxon>Fungi incertae sedis</taxon>
        <taxon>Mucoromycota</taxon>
        <taxon>Glomeromycotina</taxon>
        <taxon>Glomeromycetes</taxon>
        <taxon>Diversisporales</taxon>
        <taxon>Gigasporaceae</taxon>
        <taxon>Cetraspora</taxon>
    </lineage>
</organism>
<dbReference type="Gene3D" id="3.10.120.10">
    <property type="entry name" value="Cytochrome b5-like heme/steroid binding domain"/>
    <property type="match status" value="1"/>
</dbReference>